<dbReference type="GO" id="GO:0016538">
    <property type="term" value="F:cyclin-dependent protein serine/threonine kinase regulator activity"/>
    <property type="evidence" value="ECO:0007669"/>
    <property type="project" value="InterPro"/>
</dbReference>
<dbReference type="OrthoDB" id="25002at2759"/>
<dbReference type="EMBL" id="LFZO01000005">
    <property type="protein sequence ID" value="KXT18603.1"/>
    <property type="molecule type" value="Genomic_DNA"/>
</dbReference>
<dbReference type="PANTHER" id="PTHR10026">
    <property type="entry name" value="CYCLIN"/>
    <property type="match status" value="1"/>
</dbReference>
<dbReference type="SUPFAM" id="SSF47954">
    <property type="entry name" value="Cyclin-like"/>
    <property type="match status" value="2"/>
</dbReference>
<dbReference type="STRING" id="113226.A0A139IV52"/>
<dbReference type="InterPro" id="IPR043198">
    <property type="entry name" value="Cyclin/Ssn8"/>
</dbReference>
<dbReference type="InterPro" id="IPR036915">
    <property type="entry name" value="Cyclin-like_sf"/>
</dbReference>
<protein>
    <recommendedName>
        <fullName evidence="2">RNA polymerase II holoenzyme cyclin-like subunit</fullName>
    </recommendedName>
</protein>
<dbReference type="Gene3D" id="1.10.472.10">
    <property type="entry name" value="Cyclin-like"/>
    <property type="match status" value="2"/>
</dbReference>
<evidence type="ECO:0000256" key="4">
    <source>
        <dbReference type="SAM" id="MobiDB-lite"/>
    </source>
</evidence>
<feature type="compositionally biased region" description="Basic and acidic residues" evidence="4">
    <location>
        <begin position="359"/>
        <end position="385"/>
    </location>
</feature>
<dbReference type="InterPro" id="IPR013763">
    <property type="entry name" value="Cyclin-like_dom"/>
</dbReference>
<evidence type="ECO:0000259" key="5">
    <source>
        <dbReference type="SMART" id="SM00385"/>
    </source>
</evidence>
<gene>
    <name evidence="6" type="ORF">AC579_9835</name>
</gene>
<dbReference type="InterPro" id="IPR000073">
    <property type="entry name" value="AB_hydrolase_1"/>
</dbReference>
<proteinExistence type="inferred from homology"/>
<dbReference type="Gene3D" id="3.40.50.1820">
    <property type="entry name" value="alpha/beta hydrolase"/>
    <property type="match status" value="1"/>
</dbReference>
<accession>A0A139IV52</accession>
<reference evidence="6 7" key="1">
    <citation type="submission" date="2015-07" db="EMBL/GenBank/DDBJ databases">
        <title>Comparative genomics of the Sigatoka disease complex on banana suggests a link between parallel evolutionary changes in Pseudocercospora fijiensis and Pseudocercospora eumusae and increased virulence on the banana host.</title>
        <authorList>
            <person name="Chang T.-C."/>
            <person name="Salvucci A."/>
            <person name="Crous P.W."/>
            <person name="Stergiopoulos I."/>
        </authorList>
    </citation>
    <scope>NUCLEOTIDE SEQUENCE [LARGE SCALE GENOMIC DNA]</scope>
    <source>
        <strain evidence="6 7">CBS 116634</strain>
    </source>
</reference>
<feature type="region of interest" description="Disordered" evidence="4">
    <location>
        <begin position="1"/>
        <end position="25"/>
    </location>
</feature>
<dbReference type="InterPro" id="IPR006671">
    <property type="entry name" value="Cyclin_N"/>
</dbReference>
<evidence type="ECO:0000313" key="7">
    <source>
        <dbReference type="Proteomes" id="UP000073492"/>
    </source>
</evidence>
<feature type="domain" description="Cyclin-like" evidence="5">
    <location>
        <begin position="66"/>
        <end position="173"/>
    </location>
</feature>
<feature type="region of interest" description="Disordered" evidence="4">
    <location>
        <begin position="309"/>
        <end position="406"/>
    </location>
</feature>
<evidence type="ECO:0000256" key="2">
    <source>
        <dbReference type="ARBA" id="ARBA00014912"/>
    </source>
</evidence>
<comment type="similarity">
    <text evidence="1">Belongs to the cyclin family. Cyclin C subfamily.</text>
</comment>
<feature type="domain" description="Cyclin-like" evidence="5">
    <location>
        <begin position="186"/>
        <end position="273"/>
    </location>
</feature>
<keyword evidence="7" id="KW-1185">Reference proteome</keyword>
<organism evidence="6 7">
    <name type="scientific">Pseudocercospora musae</name>
    <dbReference type="NCBI Taxonomy" id="113226"/>
    <lineage>
        <taxon>Eukaryota</taxon>
        <taxon>Fungi</taxon>
        <taxon>Dikarya</taxon>
        <taxon>Ascomycota</taxon>
        <taxon>Pezizomycotina</taxon>
        <taxon>Dothideomycetes</taxon>
        <taxon>Dothideomycetidae</taxon>
        <taxon>Mycosphaerellales</taxon>
        <taxon>Mycosphaerellaceae</taxon>
        <taxon>Pseudocercospora</taxon>
    </lineage>
</organism>
<evidence type="ECO:0000256" key="1">
    <source>
        <dbReference type="ARBA" id="ARBA00008638"/>
    </source>
</evidence>
<keyword evidence="3" id="KW-0195">Cyclin</keyword>
<evidence type="ECO:0000313" key="6">
    <source>
        <dbReference type="EMBL" id="KXT18603.1"/>
    </source>
</evidence>
<feature type="region of interest" description="Disordered" evidence="4">
    <location>
        <begin position="425"/>
        <end position="453"/>
    </location>
</feature>
<dbReference type="SUPFAM" id="SSF53474">
    <property type="entry name" value="alpha/beta-Hydrolases"/>
    <property type="match status" value="1"/>
</dbReference>
<dbReference type="GO" id="GO:0006357">
    <property type="term" value="P:regulation of transcription by RNA polymerase II"/>
    <property type="evidence" value="ECO:0007669"/>
    <property type="project" value="InterPro"/>
</dbReference>
<dbReference type="InterPro" id="IPR029058">
    <property type="entry name" value="AB_hydrolase_fold"/>
</dbReference>
<dbReference type="Pfam" id="PF00561">
    <property type="entry name" value="Abhydrolase_1"/>
    <property type="match status" value="1"/>
</dbReference>
<dbReference type="Pfam" id="PF00134">
    <property type="entry name" value="Cyclin_N"/>
    <property type="match status" value="1"/>
</dbReference>
<dbReference type="Proteomes" id="UP000073492">
    <property type="component" value="Unassembled WGS sequence"/>
</dbReference>
<dbReference type="SMART" id="SM00385">
    <property type="entry name" value="CYCLIN"/>
    <property type="match status" value="2"/>
</dbReference>
<dbReference type="FunFam" id="1.10.472.10:FF:000072">
    <property type="entry name" value="Cyclin Pch1"/>
    <property type="match status" value="1"/>
</dbReference>
<sequence length="737" mass="81550">MPPPSNTNHLPSTHPATRQRPKSPNAVLQEAEAQWIFTDEELANTPSIQDGMSVDEERDKRVKGINFIVQVGIMLKLPQLTLSTASIFFQRFLMRASLKRERNGIPKLHHFQAAATALFLATKVEESCRKMKELVLAFCRVAQKNPNLVVDEQSKDFWKWRDLILHNEDHMLETLCFDLTVESPHRQLFEMLKYYGVEHNKRLRNAAWGFVTDSNNTQLCLLVSSRVIAVTGLYAACKQCDMTLPDDSKGRPWWESQHVRTRDIRRAVEFILSNYDPSTHKINGITASGGSEGNDSIYAGLLTPAVDGASDSWEKTRGRENGSGLVSPYPGSERRASNASSIGTKRGRAESQPNGDSLSGDKENKRPRHDAGHTDNDDKAAEHSENSVVVPVPHAPAGGGEVEGLKEQEEALRVQNGNEQAALDVKATAEQPPSKPQPQPAQSDGEVSEEGELEDDGVLIWRKRHGLLRLDMGPAAVILKIPMNDDVFSEIYYEKNKTSSVISALAHTNTVYSCENPILSLTGKWLRRIPKPGSLAPTTGIQENFLAELLPSQLQPLAMTAVHGLAFREHGEGLPILVIHGWTISGAVETHDLEPIFSKQTSQYRRIYIDLPGMGQTPIGQAKDLDSMLASVESFIEDHILPSKFILAGSSCGAYFARALAYKYENHVEGLLLRVPLVEPANEKRDLDPFVPAIADPKVLASLPTAERQHLGNIAVQTPEYINAFKKRLIEGCTPCC</sequence>
<name>A0A139IV52_9PEZI</name>
<feature type="compositionally biased region" description="Polar residues" evidence="4">
    <location>
        <begin position="1"/>
        <end position="16"/>
    </location>
</feature>
<comment type="caution">
    <text evidence="6">The sequence shown here is derived from an EMBL/GenBank/DDBJ whole genome shotgun (WGS) entry which is preliminary data.</text>
</comment>
<dbReference type="AlphaFoldDB" id="A0A139IV52"/>
<evidence type="ECO:0000256" key="3">
    <source>
        <dbReference type="RuleBase" id="RU000383"/>
    </source>
</evidence>
<dbReference type="CDD" id="cd20546">
    <property type="entry name" value="CYCLIN_SpCG1C_ScCTK2-like_rpt2"/>
    <property type="match status" value="1"/>
</dbReference>